<dbReference type="PROSITE" id="PS00134">
    <property type="entry name" value="TRYPSIN_HIS"/>
    <property type="match status" value="1"/>
</dbReference>
<dbReference type="RefSeq" id="WP_015210807.1">
    <property type="nucleotide sequence ID" value="NC_019757.1"/>
</dbReference>
<accession>K9X7G3</accession>
<keyword evidence="3" id="KW-0732">Signal</keyword>
<evidence type="ECO:0000256" key="4">
    <source>
        <dbReference type="ARBA" id="ARBA00022801"/>
    </source>
</evidence>
<evidence type="ECO:0000256" key="2">
    <source>
        <dbReference type="ARBA" id="ARBA00022670"/>
    </source>
</evidence>
<evidence type="ECO:0000256" key="6">
    <source>
        <dbReference type="RuleBase" id="RU004296"/>
    </source>
</evidence>
<keyword evidence="4 6" id="KW-0378">Hydrolase</keyword>
<dbReference type="SUPFAM" id="SSF50494">
    <property type="entry name" value="Trypsin-like serine proteases"/>
    <property type="match status" value="1"/>
</dbReference>
<dbReference type="PATRIC" id="fig|56107.3.peg.6125"/>
<dbReference type="eggNOG" id="COG3591">
    <property type="taxonomic scope" value="Bacteria"/>
</dbReference>
<evidence type="ECO:0000313" key="9">
    <source>
        <dbReference type="EMBL" id="AFZ27572.1"/>
    </source>
</evidence>
<dbReference type="Gene3D" id="2.40.10.10">
    <property type="entry name" value="Trypsin-like serine proteases"/>
    <property type="match status" value="2"/>
</dbReference>
<evidence type="ECO:0000259" key="8">
    <source>
        <dbReference type="Pfam" id="PF00089"/>
    </source>
</evidence>
<comment type="similarity">
    <text evidence="1 6">Belongs to the peptidase S1B family.</text>
</comment>
<dbReference type="InterPro" id="IPR018114">
    <property type="entry name" value="TRYPSIN_HIS"/>
</dbReference>
<dbReference type="OrthoDB" id="1676884at2"/>
<dbReference type="InterPro" id="IPR008256">
    <property type="entry name" value="Peptidase_S1B"/>
</dbReference>
<dbReference type="PANTHER" id="PTHR15462:SF8">
    <property type="entry name" value="SERINE PROTEASE"/>
    <property type="match status" value="1"/>
</dbReference>
<proteinExistence type="inferred from homology"/>
<name>K9X7G3_9NOST</name>
<evidence type="ECO:0000256" key="1">
    <source>
        <dbReference type="ARBA" id="ARBA00008764"/>
    </source>
</evidence>
<dbReference type="InterPro" id="IPR050966">
    <property type="entry name" value="Glutamyl_endopeptidase"/>
</dbReference>
<dbReference type="EMBL" id="CP003642">
    <property type="protein sequence ID" value="AFZ27572.1"/>
    <property type="molecule type" value="Genomic_DNA"/>
</dbReference>
<feature type="domain" description="Peptidase S1" evidence="8">
    <location>
        <begin position="172"/>
        <end position="356"/>
    </location>
</feature>
<organism evidence="9 10">
    <name type="scientific">Cylindrospermum stagnale PCC 7417</name>
    <dbReference type="NCBI Taxonomy" id="56107"/>
    <lineage>
        <taxon>Bacteria</taxon>
        <taxon>Bacillati</taxon>
        <taxon>Cyanobacteriota</taxon>
        <taxon>Cyanophyceae</taxon>
        <taxon>Nostocales</taxon>
        <taxon>Nostocaceae</taxon>
        <taxon>Cylindrospermum</taxon>
    </lineage>
</organism>
<dbReference type="PANTHER" id="PTHR15462">
    <property type="entry name" value="SERINE PROTEASE"/>
    <property type="match status" value="1"/>
</dbReference>
<dbReference type="Pfam" id="PF00089">
    <property type="entry name" value="Trypsin"/>
    <property type="match status" value="1"/>
</dbReference>
<dbReference type="EC" id="3.4.21.-" evidence="6"/>
<reference evidence="9 10" key="1">
    <citation type="submission" date="2012-06" db="EMBL/GenBank/DDBJ databases">
        <title>Finished chromosome of genome of Cylindrospermum stagnale PCC 7417.</title>
        <authorList>
            <consortium name="US DOE Joint Genome Institute"/>
            <person name="Gugger M."/>
            <person name="Coursin T."/>
            <person name="Rippka R."/>
            <person name="Tandeau De Marsac N."/>
            <person name="Huntemann M."/>
            <person name="Wei C.-L."/>
            <person name="Han J."/>
            <person name="Detter J.C."/>
            <person name="Han C."/>
            <person name="Tapia R."/>
            <person name="Chen A."/>
            <person name="Kyrpides N."/>
            <person name="Mavromatis K."/>
            <person name="Markowitz V."/>
            <person name="Szeto E."/>
            <person name="Ivanova N."/>
            <person name="Pagani I."/>
            <person name="Pati A."/>
            <person name="Goodwin L."/>
            <person name="Nordberg H.P."/>
            <person name="Cantor M.N."/>
            <person name="Hua S.X."/>
            <person name="Woyke T."/>
            <person name="Kerfeld C.A."/>
        </authorList>
    </citation>
    <scope>NUCLEOTIDE SEQUENCE [LARGE SCALE GENOMIC DNA]</scope>
    <source>
        <strain evidence="9 10">PCC 7417</strain>
    </source>
</reference>
<dbReference type="PRINTS" id="PR00839">
    <property type="entry name" value="V8PROTEASE"/>
</dbReference>
<protein>
    <recommendedName>
        <fullName evidence="6">Serine protease</fullName>
        <ecNumber evidence="6">3.4.21.-</ecNumber>
    </recommendedName>
</protein>
<dbReference type="HOGENOM" id="CLU_723035_0_0_3"/>
<dbReference type="AlphaFoldDB" id="K9X7G3"/>
<evidence type="ECO:0000313" key="10">
    <source>
        <dbReference type="Proteomes" id="UP000010475"/>
    </source>
</evidence>
<feature type="compositionally biased region" description="Polar residues" evidence="7">
    <location>
        <begin position="123"/>
        <end position="132"/>
    </location>
</feature>
<keyword evidence="2 6" id="KW-0645">Protease</keyword>
<dbReference type="Proteomes" id="UP000010475">
    <property type="component" value="Chromosome"/>
</dbReference>
<keyword evidence="5 6" id="KW-0720">Serine protease</keyword>
<dbReference type="InterPro" id="IPR001254">
    <property type="entry name" value="Trypsin_dom"/>
</dbReference>
<sequence>MKPSRKSMFFNLLISTAALTIPSLMLTQTLLFAQNNQLSNPILTQTGRELKRDNNWSDIGKAEFIDANTADRLIREFQAQKKPEPTLELQGKTDPEMEQLIAVRVSDGQTLEQKVARPRSQDTESSQSTVDNLATEEPPPLPSIVGSDDRKLYLDMQAYPHRTIGGIAPKGSTTSSCTGTLVGPRHVLTAGHCIHPGGGGKTKFYKDRGFAPGWKGKGNTKATHPNGYYSPVHYFAPQGWINKGNSRYDYALIVLENNSELRQLGWLGTTNGNVGNLTQKSIINRGYPGSNLNCKASPIKSGPNKGKCFNYMYGMTGRGIAVGSFRFSHTADVVGGHSGSPLFKSNNKIYGIHTQSGPVYSWAIKMRNGIQDMIHEAKDQFE</sequence>
<keyword evidence="10" id="KW-1185">Reference proteome</keyword>
<evidence type="ECO:0000256" key="5">
    <source>
        <dbReference type="ARBA" id="ARBA00022825"/>
    </source>
</evidence>
<evidence type="ECO:0000256" key="7">
    <source>
        <dbReference type="SAM" id="MobiDB-lite"/>
    </source>
</evidence>
<evidence type="ECO:0000256" key="3">
    <source>
        <dbReference type="ARBA" id="ARBA00022729"/>
    </source>
</evidence>
<dbReference type="GO" id="GO:0004252">
    <property type="term" value="F:serine-type endopeptidase activity"/>
    <property type="evidence" value="ECO:0007669"/>
    <property type="project" value="InterPro"/>
</dbReference>
<dbReference type="GO" id="GO:0006508">
    <property type="term" value="P:proteolysis"/>
    <property type="evidence" value="ECO:0007669"/>
    <property type="project" value="UniProtKB-KW"/>
</dbReference>
<dbReference type="InterPro" id="IPR043504">
    <property type="entry name" value="Peptidase_S1_PA_chymotrypsin"/>
</dbReference>
<dbReference type="InterPro" id="IPR009003">
    <property type="entry name" value="Peptidase_S1_PA"/>
</dbReference>
<feature type="region of interest" description="Disordered" evidence="7">
    <location>
        <begin position="109"/>
        <end position="147"/>
    </location>
</feature>
<gene>
    <name evidence="9" type="ORF">Cylst_5563</name>
</gene>
<dbReference type="KEGG" id="csg:Cylst_5563"/>